<comment type="caution">
    <text evidence="7">The sequence shown here is derived from an EMBL/GenBank/DDBJ whole genome shotgun (WGS) entry which is preliminary data.</text>
</comment>
<dbReference type="RefSeq" id="WP_188518105.1">
    <property type="nucleotide sequence ID" value="NZ_BMES01000002.1"/>
</dbReference>
<dbReference type="CDD" id="cd06581">
    <property type="entry name" value="TM_PBP1_LivM_like"/>
    <property type="match status" value="1"/>
</dbReference>
<feature type="transmembrane region" description="Helical" evidence="6">
    <location>
        <begin position="66"/>
        <end position="86"/>
    </location>
</feature>
<dbReference type="AlphaFoldDB" id="A0A917MIK5"/>
<dbReference type="GO" id="GO:0005886">
    <property type="term" value="C:plasma membrane"/>
    <property type="evidence" value="ECO:0007669"/>
    <property type="project" value="UniProtKB-SubCell"/>
</dbReference>
<feature type="transmembrane region" description="Helical" evidence="6">
    <location>
        <begin position="257"/>
        <end position="278"/>
    </location>
</feature>
<dbReference type="GO" id="GO:0015658">
    <property type="term" value="F:branched-chain amino acid transmembrane transporter activity"/>
    <property type="evidence" value="ECO:0007669"/>
    <property type="project" value="InterPro"/>
</dbReference>
<evidence type="ECO:0000256" key="1">
    <source>
        <dbReference type="ARBA" id="ARBA00004651"/>
    </source>
</evidence>
<dbReference type="InterPro" id="IPR001851">
    <property type="entry name" value="ABC_transp_permease"/>
</dbReference>
<evidence type="ECO:0000256" key="6">
    <source>
        <dbReference type="SAM" id="Phobius"/>
    </source>
</evidence>
<keyword evidence="4 6" id="KW-1133">Transmembrane helix</keyword>
<protein>
    <submittedName>
        <fullName evidence="7">Amino acid ABC transporter permease</fullName>
    </submittedName>
</protein>
<dbReference type="PANTHER" id="PTHR30482">
    <property type="entry name" value="HIGH-AFFINITY BRANCHED-CHAIN AMINO ACID TRANSPORT SYSTEM PERMEASE"/>
    <property type="match status" value="1"/>
</dbReference>
<feature type="transmembrane region" description="Helical" evidence="6">
    <location>
        <begin position="164"/>
        <end position="184"/>
    </location>
</feature>
<organism evidence="7 8">
    <name type="scientific">Alsobacter metallidurans</name>
    <dbReference type="NCBI Taxonomy" id="340221"/>
    <lineage>
        <taxon>Bacteria</taxon>
        <taxon>Pseudomonadati</taxon>
        <taxon>Pseudomonadota</taxon>
        <taxon>Alphaproteobacteria</taxon>
        <taxon>Hyphomicrobiales</taxon>
        <taxon>Alsobacteraceae</taxon>
        <taxon>Alsobacter</taxon>
    </lineage>
</organism>
<name>A0A917MIK5_9HYPH</name>
<feature type="transmembrane region" description="Helical" evidence="6">
    <location>
        <begin position="122"/>
        <end position="144"/>
    </location>
</feature>
<evidence type="ECO:0000313" key="7">
    <source>
        <dbReference type="EMBL" id="GGH21079.1"/>
    </source>
</evidence>
<gene>
    <name evidence="7" type="ORF">GCM10007036_25090</name>
</gene>
<reference evidence="7" key="1">
    <citation type="journal article" date="2014" name="Int. J. Syst. Evol. Microbiol.">
        <title>Complete genome sequence of Corynebacterium casei LMG S-19264T (=DSM 44701T), isolated from a smear-ripened cheese.</title>
        <authorList>
            <consortium name="US DOE Joint Genome Institute (JGI-PGF)"/>
            <person name="Walter F."/>
            <person name="Albersmeier A."/>
            <person name="Kalinowski J."/>
            <person name="Ruckert C."/>
        </authorList>
    </citation>
    <scope>NUCLEOTIDE SEQUENCE</scope>
    <source>
        <strain evidence="7">CGMCC 1.12214</strain>
    </source>
</reference>
<accession>A0A917MIK5</accession>
<dbReference type="EMBL" id="BMES01000002">
    <property type="protein sequence ID" value="GGH21079.1"/>
    <property type="molecule type" value="Genomic_DNA"/>
</dbReference>
<keyword evidence="8" id="KW-1185">Reference proteome</keyword>
<dbReference type="Pfam" id="PF02653">
    <property type="entry name" value="BPD_transp_2"/>
    <property type="match status" value="1"/>
</dbReference>
<keyword evidence="5 6" id="KW-0472">Membrane</keyword>
<feature type="transmembrane region" description="Helical" evidence="6">
    <location>
        <begin position="298"/>
        <end position="320"/>
    </location>
</feature>
<keyword evidence="3 6" id="KW-0812">Transmembrane</keyword>
<proteinExistence type="predicted"/>
<dbReference type="Proteomes" id="UP000603912">
    <property type="component" value="Unassembled WGS sequence"/>
</dbReference>
<evidence type="ECO:0000256" key="2">
    <source>
        <dbReference type="ARBA" id="ARBA00022475"/>
    </source>
</evidence>
<dbReference type="PANTHER" id="PTHR30482:SF10">
    <property type="entry name" value="HIGH-AFFINITY BRANCHED-CHAIN AMINO ACID TRANSPORT PROTEIN BRAE"/>
    <property type="match status" value="1"/>
</dbReference>
<feature type="transmembrane region" description="Helical" evidence="6">
    <location>
        <begin position="92"/>
        <end position="115"/>
    </location>
</feature>
<comment type="subcellular location">
    <subcellularLocation>
        <location evidence="1">Cell membrane</location>
        <topology evidence="1">Multi-pass membrane protein</topology>
    </subcellularLocation>
</comment>
<evidence type="ECO:0000256" key="3">
    <source>
        <dbReference type="ARBA" id="ARBA00022692"/>
    </source>
</evidence>
<keyword evidence="2" id="KW-1003">Cell membrane</keyword>
<evidence type="ECO:0000256" key="4">
    <source>
        <dbReference type="ARBA" id="ARBA00022989"/>
    </source>
</evidence>
<feature type="transmembrane region" description="Helical" evidence="6">
    <location>
        <begin position="12"/>
        <end position="33"/>
    </location>
</feature>
<reference evidence="7" key="2">
    <citation type="submission" date="2020-09" db="EMBL/GenBank/DDBJ databases">
        <authorList>
            <person name="Sun Q."/>
            <person name="Zhou Y."/>
        </authorList>
    </citation>
    <scope>NUCLEOTIDE SEQUENCE</scope>
    <source>
        <strain evidence="7">CGMCC 1.12214</strain>
    </source>
</reference>
<sequence length="333" mass="34255">MTGPVNTSPRTSLLAAYGPILAVALVLALLPLATTANTVLNAMVLALLIALAGQGWNILGGYGGQFSFGHAVFFGTGAYAVALLQSRLGLNAYLAFGAAVAIGAAVGAAIGFLSFRSGLRGSYFALVTLAFAEVFRIVANASPWTGGASGALIKLDMRPENFQFASRATFFWIALALVTAALVATRMMERSRFGAYLVAIRENEDAAKALGVNTFRVKLQAITASAAVTAAAGAFYAQYFLFVDANIAFGTWISVEALLVPIVGGLGTVFGPLIGALALHGLAEATKALAGRLPGADLALYGALLVLAIAFAPNGVQGLFNRLKGGFSTRRAA</sequence>
<feature type="transmembrane region" description="Helical" evidence="6">
    <location>
        <begin position="39"/>
        <end position="59"/>
    </location>
</feature>
<dbReference type="InterPro" id="IPR043428">
    <property type="entry name" value="LivM-like"/>
</dbReference>
<evidence type="ECO:0000313" key="8">
    <source>
        <dbReference type="Proteomes" id="UP000603912"/>
    </source>
</evidence>
<evidence type="ECO:0000256" key="5">
    <source>
        <dbReference type="ARBA" id="ARBA00023136"/>
    </source>
</evidence>